<dbReference type="eggNOG" id="ENOG5031S1T">
    <property type="taxonomic scope" value="Bacteria"/>
</dbReference>
<reference evidence="2 3" key="1">
    <citation type="submission" date="2013-02" db="EMBL/GenBank/DDBJ databases">
        <title>The Genome Sequence of Acinetobacter sp. NIPH 899.</title>
        <authorList>
            <consortium name="The Broad Institute Genome Sequencing Platform"/>
            <consortium name="The Broad Institute Genome Sequencing Center for Infectious Disease"/>
            <person name="Cerqueira G."/>
            <person name="Feldgarden M."/>
            <person name="Courvalin P."/>
            <person name="Perichon B."/>
            <person name="Grillot-Courvalin C."/>
            <person name="Clermont D."/>
            <person name="Rocha E."/>
            <person name="Yoon E.-J."/>
            <person name="Nemec A."/>
            <person name="Walker B."/>
            <person name="Young S.K."/>
            <person name="Zeng Q."/>
            <person name="Gargeya S."/>
            <person name="Fitzgerald M."/>
            <person name="Haas B."/>
            <person name="Abouelleil A."/>
            <person name="Alvarado L."/>
            <person name="Arachchi H.M."/>
            <person name="Berlin A.M."/>
            <person name="Chapman S.B."/>
            <person name="Dewar J."/>
            <person name="Goldberg J."/>
            <person name="Griggs A."/>
            <person name="Gujja S."/>
            <person name="Hansen M."/>
            <person name="Howarth C."/>
            <person name="Imamovic A."/>
            <person name="Larimer J."/>
            <person name="McCowan C."/>
            <person name="Murphy C."/>
            <person name="Neiman D."/>
            <person name="Pearson M."/>
            <person name="Priest M."/>
            <person name="Roberts A."/>
            <person name="Saif S."/>
            <person name="Shea T."/>
            <person name="Sisk P."/>
            <person name="Sykes S."/>
            <person name="Wortman J."/>
            <person name="Nusbaum C."/>
            <person name="Birren B."/>
        </authorList>
    </citation>
    <scope>NUCLEOTIDE SEQUENCE [LARGE SCALE GENOMIC DNA]</scope>
    <source>
        <strain evidence="2 3">NIPH 899</strain>
    </source>
</reference>
<evidence type="ECO:0008006" key="4">
    <source>
        <dbReference type="Google" id="ProtNLM"/>
    </source>
</evidence>
<accession>N8VIQ2</accession>
<evidence type="ECO:0000313" key="3">
    <source>
        <dbReference type="Proteomes" id="UP000013070"/>
    </source>
</evidence>
<evidence type="ECO:0000313" key="2">
    <source>
        <dbReference type="EMBL" id="ENU99435.1"/>
    </source>
</evidence>
<proteinExistence type="predicted"/>
<feature type="transmembrane region" description="Helical" evidence="1">
    <location>
        <begin position="6"/>
        <end position="27"/>
    </location>
</feature>
<sequence>MTDSTFLLKLSIAVAMVLLLAISLWLWSQTPELFEYFNQAFCAH</sequence>
<dbReference type="PATRIC" id="fig|1217710.3.peg.1527"/>
<organism evidence="2 3">
    <name type="scientific">Acinetobacter variabilis</name>
    <dbReference type="NCBI Taxonomy" id="70346"/>
    <lineage>
        <taxon>Bacteria</taxon>
        <taxon>Pseudomonadati</taxon>
        <taxon>Pseudomonadota</taxon>
        <taxon>Gammaproteobacteria</taxon>
        <taxon>Moraxellales</taxon>
        <taxon>Moraxellaceae</taxon>
        <taxon>Acinetobacter</taxon>
    </lineage>
</organism>
<dbReference type="Proteomes" id="UP000013070">
    <property type="component" value="Unassembled WGS sequence"/>
</dbReference>
<protein>
    <recommendedName>
        <fullName evidence="4">Signal pepetide</fullName>
    </recommendedName>
</protein>
<gene>
    <name evidence="2" type="ORF">F969_01617</name>
</gene>
<keyword evidence="1" id="KW-0472">Membrane</keyword>
<dbReference type="EMBL" id="APPE01000050">
    <property type="protein sequence ID" value="ENU99435.1"/>
    <property type="molecule type" value="Genomic_DNA"/>
</dbReference>
<keyword evidence="1" id="KW-1133">Transmembrane helix</keyword>
<dbReference type="RefSeq" id="WP_004782734.1">
    <property type="nucleotide sequence ID" value="NZ_KB849403.1"/>
</dbReference>
<keyword evidence="1" id="KW-0812">Transmembrane</keyword>
<name>N8VIQ2_9GAMM</name>
<evidence type="ECO:0000256" key="1">
    <source>
        <dbReference type="SAM" id="Phobius"/>
    </source>
</evidence>
<keyword evidence="3" id="KW-1185">Reference proteome</keyword>
<dbReference type="HOGENOM" id="CLU_217792_0_0_6"/>
<dbReference type="AlphaFoldDB" id="N8VIQ2"/>
<comment type="caution">
    <text evidence="2">The sequence shown here is derived from an EMBL/GenBank/DDBJ whole genome shotgun (WGS) entry which is preliminary data.</text>
</comment>